<dbReference type="PANTHER" id="PTHR11753">
    <property type="entry name" value="ADAPTOR COMPLEXES SMALL SUBUNIT FAMILY"/>
    <property type="match status" value="1"/>
</dbReference>
<dbReference type="Pfam" id="PF01217">
    <property type="entry name" value="Clat_adaptor_s"/>
    <property type="match status" value="1"/>
</dbReference>
<proteinExistence type="inferred from homology"/>
<feature type="compositionally biased region" description="Acidic residues" evidence="16">
    <location>
        <begin position="156"/>
        <end position="174"/>
    </location>
</feature>
<dbReference type="InterPro" id="IPR016635">
    <property type="entry name" value="AP_complex_ssu"/>
</dbReference>
<feature type="compositionally biased region" description="Low complexity" evidence="16">
    <location>
        <begin position="184"/>
        <end position="196"/>
    </location>
</feature>
<evidence type="ECO:0000313" key="19">
    <source>
        <dbReference type="Proteomes" id="UP000215289"/>
    </source>
</evidence>
<dbReference type="FunFam" id="3.30.450.60:FF:000011">
    <property type="entry name" value="AP complex subunit sigma"/>
    <property type="match status" value="1"/>
</dbReference>
<dbReference type="SUPFAM" id="SSF64356">
    <property type="entry name" value="SNARE-like"/>
    <property type="match status" value="1"/>
</dbReference>
<evidence type="ECO:0000256" key="2">
    <source>
        <dbReference type="ARBA" id="ARBA00004277"/>
    </source>
</evidence>
<evidence type="ECO:0000256" key="11">
    <source>
        <dbReference type="ARBA" id="ARBA00025487"/>
    </source>
</evidence>
<dbReference type="Proteomes" id="UP000215289">
    <property type="component" value="Unassembled WGS sequence"/>
</dbReference>
<evidence type="ECO:0000256" key="14">
    <source>
        <dbReference type="ARBA" id="ARBA00032648"/>
    </source>
</evidence>
<evidence type="ECO:0000256" key="4">
    <source>
        <dbReference type="ARBA" id="ARBA00013914"/>
    </source>
</evidence>
<keyword evidence="7" id="KW-0254">Endocytosis</keyword>
<evidence type="ECO:0000256" key="16">
    <source>
        <dbReference type="SAM" id="MobiDB-lite"/>
    </source>
</evidence>
<dbReference type="GO" id="GO:0072583">
    <property type="term" value="P:clathrin-dependent endocytosis"/>
    <property type="evidence" value="ECO:0007669"/>
    <property type="project" value="InterPro"/>
</dbReference>
<keyword evidence="19" id="KW-1185">Reference proteome</keyword>
<reference evidence="18 19" key="1">
    <citation type="submission" date="2018-08" db="EMBL/GenBank/DDBJ databases">
        <title>Draft genome sequences of two Aspergillus turcosus clinical strains isolated from bronchoalveolar lavage fluid: one azole-susceptible and the other azole-resistant.</title>
        <authorList>
            <person name="Parent-Michaud M."/>
            <person name="Dufresne P.J."/>
            <person name="Fournier E."/>
            <person name="Martineau C."/>
            <person name="Moreira S."/>
            <person name="Perkins V."/>
            <person name="De Repentigny L."/>
            <person name="Dufresne S.F."/>
        </authorList>
    </citation>
    <scope>NUCLEOTIDE SEQUENCE [LARGE SCALE GENOMIC DNA]</scope>
    <source>
        <strain evidence="18">HMR AF 1038</strain>
    </source>
</reference>
<dbReference type="InterPro" id="IPR011012">
    <property type="entry name" value="Longin-like_dom_sf"/>
</dbReference>
<feature type="domain" description="AP complex mu/sigma subunit" evidence="17">
    <location>
        <begin position="237"/>
        <end position="378"/>
    </location>
</feature>
<evidence type="ECO:0000259" key="17">
    <source>
        <dbReference type="Pfam" id="PF01217"/>
    </source>
</evidence>
<dbReference type="EMBL" id="NIDN02000099">
    <property type="protein sequence ID" value="RLL96779.1"/>
    <property type="molecule type" value="Genomic_DNA"/>
</dbReference>
<evidence type="ECO:0000256" key="15">
    <source>
        <dbReference type="ARBA" id="ARBA00062168"/>
    </source>
</evidence>
<evidence type="ECO:0000256" key="1">
    <source>
        <dbReference type="ARBA" id="ARBA00004236"/>
    </source>
</evidence>
<comment type="subunit">
    <text evidence="15">Adaptor protein complex 2 (AP-2) is a heterotetramer composed of two large adaptins (alpha-type subunit APL3 and beta-type subunit APL1), a medium chain (mu-type subunit APM4) and a small adaptin (sigma-type subunit APS2).</text>
</comment>
<evidence type="ECO:0000256" key="13">
    <source>
        <dbReference type="ARBA" id="ARBA00031686"/>
    </source>
</evidence>
<keyword evidence="8" id="KW-0653">Protein transport</keyword>
<keyword evidence="5" id="KW-0813">Transport</keyword>
<organism evidence="18 19">
    <name type="scientific">Aspergillus turcosus</name>
    <dbReference type="NCBI Taxonomy" id="1245748"/>
    <lineage>
        <taxon>Eukaryota</taxon>
        <taxon>Fungi</taxon>
        <taxon>Dikarya</taxon>
        <taxon>Ascomycota</taxon>
        <taxon>Pezizomycotina</taxon>
        <taxon>Eurotiomycetes</taxon>
        <taxon>Eurotiomycetidae</taxon>
        <taxon>Eurotiales</taxon>
        <taxon>Aspergillaceae</taxon>
        <taxon>Aspergillus</taxon>
        <taxon>Aspergillus subgen. Fumigati</taxon>
    </lineage>
</organism>
<dbReference type="OrthoDB" id="371463at2759"/>
<dbReference type="GO" id="GO:0015031">
    <property type="term" value="P:protein transport"/>
    <property type="evidence" value="ECO:0007669"/>
    <property type="project" value="UniProtKB-KW"/>
</dbReference>
<evidence type="ECO:0000256" key="3">
    <source>
        <dbReference type="ARBA" id="ARBA00006972"/>
    </source>
</evidence>
<evidence type="ECO:0000256" key="9">
    <source>
        <dbReference type="ARBA" id="ARBA00023136"/>
    </source>
</evidence>
<protein>
    <recommendedName>
        <fullName evidence="4">AP-2 complex subunit sigma</fullName>
    </recommendedName>
    <alternativeName>
        <fullName evidence="12">Adaptin small chain</fullName>
    </alternativeName>
    <alternativeName>
        <fullName evidence="13">Clathrin assembly protein 2 sigma small chain</fullName>
    </alternativeName>
    <alternativeName>
        <fullName evidence="14">Sigma2-adaptin</fullName>
    </alternativeName>
</protein>
<accession>A0A421D3T2</accession>
<keyword evidence="10" id="KW-0168">Coated pit</keyword>
<dbReference type="GO" id="GO:0035615">
    <property type="term" value="F:clathrin adaptor activity"/>
    <property type="evidence" value="ECO:0007669"/>
    <property type="project" value="InterPro"/>
</dbReference>
<dbReference type="Gene3D" id="3.30.450.60">
    <property type="match status" value="1"/>
</dbReference>
<gene>
    <name evidence="18" type="ORF">CFD26_105492</name>
</gene>
<evidence type="ECO:0000256" key="6">
    <source>
        <dbReference type="ARBA" id="ARBA00022475"/>
    </source>
</evidence>
<evidence type="ECO:0000256" key="10">
    <source>
        <dbReference type="ARBA" id="ARBA00023176"/>
    </source>
</evidence>
<feature type="region of interest" description="Disordered" evidence="16">
    <location>
        <begin position="152"/>
        <end position="196"/>
    </location>
</feature>
<comment type="subcellular location">
    <subcellularLocation>
        <location evidence="1">Cell membrane</location>
    </subcellularLocation>
    <subcellularLocation>
        <location evidence="2">Membrane</location>
        <location evidence="2">Coated pit</location>
        <topology evidence="2">Peripheral membrane protein</topology>
        <orientation evidence="2">Cytoplasmic side</orientation>
    </subcellularLocation>
</comment>
<evidence type="ECO:0000256" key="12">
    <source>
        <dbReference type="ARBA" id="ARBA00030104"/>
    </source>
</evidence>
<evidence type="ECO:0000256" key="8">
    <source>
        <dbReference type="ARBA" id="ARBA00022927"/>
    </source>
</evidence>
<evidence type="ECO:0000256" key="5">
    <source>
        <dbReference type="ARBA" id="ARBA00022448"/>
    </source>
</evidence>
<comment type="similarity">
    <text evidence="3">Belongs to the adaptor complexes small subunit family.</text>
</comment>
<comment type="caution">
    <text evidence="18">The sequence shown here is derived from an EMBL/GenBank/DDBJ whole genome shotgun (WGS) entry which is preliminary data.</text>
</comment>
<dbReference type="InterPro" id="IPR022775">
    <property type="entry name" value="AP_mu_sigma_su"/>
</dbReference>
<name>A0A421D3T2_9EURO</name>
<evidence type="ECO:0000256" key="7">
    <source>
        <dbReference type="ARBA" id="ARBA00022583"/>
    </source>
</evidence>
<dbReference type="InterPro" id="IPR027156">
    <property type="entry name" value="APS2"/>
</dbReference>
<dbReference type="STRING" id="1245748.A0A421D3T2"/>
<dbReference type="CDD" id="cd14833">
    <property type="entry name" value="AP2_sigma"/>
    <property type="match status" value="1"/>
</dbReference>
<evidence type="ECO:0000313" key="18">
    <source>
        <dbReference type="EMBL" id="RLL96779.1"/>
    </source>
</evidence>
<comment type="function">
    <text evidence="11">Component of the adaptor complexes which link clathrin to receptors in coated vesicles. Clathrin-associated protein complexes are believed to interact with the cytoplasmic tails of membrane proteins, leading to their selection and concentration.</text>
</comment>
<dbReference type="GO" id="GO:0030122">
    <property type="term" value="C:AP-2 adaptor complex"/>
    <property type="evidence" value="ECO:0007669"/>
    <property type="project" value="InterPro"/>
</dbReference>
<sequence length="379" mass="43247">MPVYMVHGFRWPRAGFTGIRVYIVLHNLEDATAEYVQQPATSRLLTECFKKTDPDLVSRLPDLRFIEQYDPEDTDSETAVSQPYAYVAAKVITLSEPGTKAPGLSWNPEDLAKDSPLEPSALEALTKLRDKYAAGERIGWWIVYNGDPDRDFPHFDEDDSYDDDYDYDDDDDNFTESNGDSVRTSTAPATPDSPAAGFPGKIAKFFGREHAAPSHSKGVRRLIYSANRRGNKSGMVLSFILVQNRQGKTRLAKWYAPYSDEEKVKLKGEVHRLVAPRDQKYQSNFVEFKRSTKIVYRRYAGLFFCVCVDATDNELAYLEAIHFFVEVLDQFFGNVCELDLVFNFYKVYAILDEVFLAGEIEETSKQVVLTRLEHLDKLE</sequence>
<keyword evidence="9" id="KW-0472">Membrane</keyword>
<dbReference type="AlphaFoldDB" id="A0A421D3T2"/>
<keyword evidence="6" id="KW-1003">Cell membrane</keyword>